<evidence type="ECO:0000256" key="2">
    <source>
        <dbReference type="ARBA" id="ARBA00002790"/>
    </source>
</evidence>
<evidence type="ECO:0000256" key="1">
    <source>
        <dbReference type="ARBA" id="ARBA00001917"/>
    </source>
</evidence>
<keyword evidence="3" id="KW-0820">tRNA-binding</keyword>
<evidence type="ECO:0000256" key="7">
    <source>
        <dbReference type="ARBA" id="ARBA00022857"/>
    </source>
</evidence>
<dbReference type="NCBIfam" id="TIGR00737">
    <property type="entry name" value="nifR3_yhdG"/>
    <property type="match status" value="1"/>
</dbReference>
<gene>
    <name evidence="16" type="primary">dusB</name>
    <name evidence="16" type="ORF">JF886_09465</name>
</gene>
<keyword evidence="8" id="KW-0694">RNA-binding</keyword>
<keyword evidence="9 12" id="KW-0560">Oxidoreductase</keyword>
<comment type="cofactor">
    <cofactor evidence="1 12 14">
        <name>FMN</name>
        <dbReference type="ChEBI" id="CHEBI:58210"/>
    </cofactor>
</comment>
<keyword evidence="14" id="KW-0547">Nucleotide-binding</keyword>
<keyword evidence="5 12" id="KW-0288">FMN</keyword>
<keyword evidence="6 12" id="KW-0819">tRNA processing</keyword>
<name>A0A934N3X2_9BACT</name>
<dbReference type="InterPro" id="IPR024036">
    <property type="entry name" value="tRNA-dHydroUridine_Synthase_C"/>
</dbReference>
<comment type="catalytic activity">
    <reaction evidence="10">
        <text>a 5,6-dihydrouridine in tRNA + NADP(+) = a uridine in tRNA + NADPH + H(+)</text>
        <dbReference type="Rhea" id="RHEA:23624"/>
        <dbReference type="Rhea" id="RHEA-COMP:13339"/>
        <dbReference type="Rhea" id="RHEA-COMP:13887"/>
        <dbReference type="ChEBI" id="CHEBI:15378"/>
        <dbReference type="ChEBI" id="CHEBI:57783"/>
        <dbReference type="ChEBI" id="CHEBI:58349"/>
        <dbReference type="ChEBI" id="CHEBI:65315"/>
        <dbReference type="ChEBI" id="CHEBI:74443"/>
    </reaction>
</comment>
<dbReference type="SUPFAM" id="SSF51395">
    <property type="entry name" value="FMN-linked oxidoreductases"/>
    <property type="match status" value="1"/>
</dbReference>
<dbReference type="PANTHER" id="PTHR45846:SF1">
    <property type="entry name" value="TRNA-DIHYDROURIDINE(47) SYNTHASE [NAD(P)(+)]-LIKE"/>
    <property type="match status" value="1"/>
</dbReference>
<sequence length="346" mass="36397">MALAAPVRPALRVGSLELSSPVLIAPMVGITDAPCRELAVELGAGLVCTEMVASEAVVRSQEASLQLLDFPAGVAPAGAQLVGCDPAVMAAAAQVCVERGAVTVDVNLGCPVKKVVGRGSGAALARDVRATAAVLRAMVDAVDVPVTAKMRLGWDAQTINAPELARALADVGVTAITVHGRTRCQGYAGEADWLEIARVKDAVDIPVIGSGDVEDLRLIERRIRSGVVDGVVIARGMLGNFWLVRQASHLLATGELLDDLDFAARIALCRRHLGMLVAYHGPQRALRIGRKYVAWSIKGCNGAARLRAMVQDLDSLDMLDTIFERAVVAGLGPQGWYRPVFTSGEG</sequence>
<feature type="active site" description="Proton donor" evidence="13">
    <location>
        <position position="110"/>
    </location>
</feature>
<organism evidence="16 17">
    <name type="scientific">Candidatus Aeolococcus gillhamiae</name>
    <dbReference type="NCBI Taxonomy" id="3127015"/>
    <lineage>
        <taxon>Bacteria</taxon>
        <taxon>Bacillati</taxon>
        <taxon>Candidatus Dormiibacterota</taxon>
        <taxon>Candidatus Dormibacteria</taxon>
        <taxon>Candidatus Aeolococcales</taxon>
        <taxon>Candidatus Aeolococcaceae</taxon>
        <taxon>Candidatus Aeolococcus</taxon>
    </lineage>
</organism>
<feature type="domain" description="DUS-like FMN-binding" evidence="15">
    <location>
        <begin position="24"/>
        <end position="315"/>
    </location>
</feature>
<evidence type="ECO:0000256" key="13">
    <source>
        <dbReference type="PIRSR" id="PIRSR006621-1"/>
    </source>
</evidence>
<evidence type="ECO:0000313" key="17">
    <source>
        <dbReference type="Proteomes" id="UP000606991"/>
    </source>
</evidence>
<evidence type="ECO:0000256" key="3">
    <source>
        <dbReference type="ARBA" id="ARBA00022555"/>
    </source>
</evidence>
<dbReference type="PROSITE" id="PS01136">
    <property type="entry name" value="UPF0034"/>
    <property type="match status" value="1"/>
</dbReference>
<evidence type="ECO:0000256" key="5">
    <source>
        <dbReference type="ARBA" id="ARBA00022643"/>
    </source>
</evidence>
<dbReference type="RefSeq" id="WP_337311834.1">
    <property type="nucleotide sequence ID" value="NZ_JAEKNS010000100.1"/>
</dbReference>
<dbReference type="Proteomes" id="UP000606991">
    <property type="component" value="Unassembled WGS sequence"/>
</dbReference>
<accession>A0A934N3X2</accession>
<proteinExistence type="inferred from homology"/>
<evidence type="ECO:0000256" key="14">
    <source>
        <dbReference type="PIRSR" id="PIRSR006621-2"/>
    </source>
</evidence>
<dbReference type="GO" id="GO:0000049">
    <property type="term" value="F:tRNA binding"/>
    <property type="evidence" value="ECO:0007669"/>
    <property type="project" value="UniProtKB-KW"/>
</dbReference>
<comment type="similarity">
    <text evidence="12">Belongs to the dus family.</text>
</comment>
<dbReference type="Pfam" id="PF01207">
    <property type="entry name" value="Dus"/>
    <property type="match status" value="1"/>
</dbReference>
<dbReference type="InterPro" id="IPR018517">
    <property type="entry name" value="tRNA_hU_synthase_CS"/>
</dbReference>
<dbReference type="GO" id="GO:0017150">
    <property type="term" value="F:tRNA dihydrouridine synthase activity"/>
    <property type="evidence" value="ECO:0007669"/>
    <property type="project" value="InterPro"/>
</dbReference>
<protein>
    <recommendedName>
        <fullName evidence="12">tRNA-dihydrouridine synthase</fullName>
        <ecNumber evidence="12">1.3.1.-</ecNumber>
    </recommendedName>
</protein>
<comment type="function">
    <text evidence="2 12">Catalyzes the synthesis of 5,6-dihydrouridine (D), a modified base found in the D-loop of most tRNAs, via the reduction of the C5-C6 double bond in target uridines.</text>
</comment>
<dbReference type="CDD" id="cd02801">
    <property type="entry name" value="DUS_like_FMN"/>
    <property type="match status" value="1"/>
</dbReference>
<evidence type="ECO:0000256" key="11">
    <source>
        <dbReference type="ARBA" id="ARBA00048802"/>
    </source>
</evidence>
<dbReference type="InterPro" id="IPR013785">
    <property type="entry name" value="Aldolase_TIM"/>
</dbReference>
<feature type="binding site" evidence="14">
    <location>
        <begin position="26"/>
        <end position="28"/>
    </location>
    <ligand>
        <name>FMN</name>
        <dbReference type="ChEBI" id="CHEBI:58210"/>
    </ligand>
</feature>
<keyword evidence="7" id="KW-0521">NADP</keyword>
<evidence type="ECO:0000256" key="9">
    <source>
        <dbReference type="ARBA" id="ARBA00023002"/>
    </source>
</evidence>
<feature type="binding site" evidence="14">
    <location>
        <position position="179"/>
    </location>
    <ligand>
        <name>FMN</name>
        <dbReference type="ChEBI" id="CHEBI:58210"/>
    </ligand>
</feature>
<dbReference type="Gene3D" id="3.20.20.70">
    <property type="entry name" value="Aldolase class I"/>
    <property type="match status" value="1"/>
</dbReference>
<evidence type="ECO:0000259" key="15">
    <source>
        <dbReference type="Pfam" id="PF01207"/>
    </source>
</evidence>
<dbReference type="AlphaFoldDB" id="A0A934N3X2"/>
<evidence type="ECO:0000256" key="4">
    <source>
        <dbReference type="ARBA" id="ARBA00022630"/>
    </source>
</evidence>
<evidence type="ECO:0000256" key="12">
    <source>
        <dbReference type="PIRNR" id="PIRNR006621"/>
    </source>
</evidence>
<dbReference type="InterPro" id="IPR001269">
    <property type="entry name" value="DUS_fam"/>
</dbReference>
<evidence type="ECO:0000256" key="8">
    <source>
        <dbReference type="ARBA" id="ARBA00022884"/>
    </source>
</evidence>
<comment type="caution">
    <text evidence="16">The sequence shown here is derived from an EMBL/GenBank/DDBJ whole genome shotgun (WGS) entry which is preliminary data.</text>
</comment>
<feature type="binding site" evidence="14">
    <location>
        <position position="80"/>
    </location>
    <ligand>
        <name>FMN</name>
        <dbReference type="ChEBI" id="CHEBI:58210"/>
    </ligand>
</feature>
<dbReference type="PIRSF" id="PIRSF006621">
    <property type="entry name" value="Dus"/>
    <property type="match status" value="1"/>
</dbReference>
<reference evidence="16 17" key="1">
    <citation type="submission" date="2020-10" db="EMBL/GenBank/DDBJ databases">
        <title>Ca. Dormibacterota MAGs.</title>
        <authorList>
            <person name="Montgomery K."/>
        </authorList>
    </citation>
    <scope>NUCLEOTIDE SEQUENCE [LARGE SCALE GENOMIC DNA]</scope>
    <source>
        <strain evidence="16">SC8812_S17_18</strain>
    </source>
</reference>
<evidence type="ECO:0000256" key="10">
    <source>
        <dbReference type="ARBA" id="ARBA00048205"/>
    </source>
</evidence>
<comment type="catalytic activity">
    <reaction evidence="11">
        <text>a 5,6-dihydrouridine in tRNA + NAD(+) = a uridine in tRNA + NADH + H(+)</text>
        <dbReference type="Rhea" id="RHEA:54452"/>
        <dbReference type="Rhea" id="RHEA-COMP:13339"/>
        <dbReference type="Rhea" id="RHEA-COMP:13887"/>
        <dbReference type="ChEBI" id="CHEBI:15378"/>
        <dbReference type="ChEBI" id="CHEBI:57540"/>
        <dbReference type="ChEBI" id="CHEBI:57945"/>
        <dbReference type="ChEBI" id="CHEBI:65315"/>
        <dbReference type="ChEBI" id="CHEBI:74443"/>
    </reaction>
</comment>
<dbReference type="Gene3D" id="1.10.1200.80">
    <property type="entry name" value="Putative flavin oxidoreducatase, domain 2"/>
    <property type="match status" value="1"/>
</dbReference>
<keyword evidence="4 12" id="KW-0285">Flavoprotein</keyword>
<dbReference type="GO" id="GO:0050660">
    <property type="term" value="F:flavin adenine dinucleotide binding"/>
    <property type="evidence" value="ECO:0007669"/>
    <property type="project" value="InterPro"/>
</dbReference>
<dbReference type="EMBL" id="JAEKNS010000100">
    <property type="protein sequence ID" value="MBJ7595071.1"/>
    <property type="molecule type" value="Genomic_DNA"/>
</dbReference>
<dbReference type="InterPro" id="IPR004652">
    <property type="entry name" value="DusB-like"/>
</dbReference>
<feature type="binding site" evidence="14">
    <location>
        <begin position="234"/>
        <end position="235"/>
    </location>
    <ligand>
        <name>FMN</name>
        <dbReference type="ChEBI" id="CHEBI:58210"/>
    </ligand>
</feature>
<dbReference type="PANTHER" id="PTHR45846">
    <property type="entry name" value="TRNA-DIHYDROURIDINE(47) SYNTHASE [NAD(P)(+)]-LIKE"/>
    <property type="match status" value="1"/>
</dbReference>
<evidence type="ECO:0000313" key="16">
    <source>
        <dbReference type="EMBL" id="MBJ7595071.1"/>
    </source>
</evidence>
<dbReference type="InterPro" id="IPR035587">
    <property type="entry name" value="DUS-like_FMN-bd"/>
</dbReference>
<dbReference type="EC" id="1.3.1.-" evidence="12"/>
<feature type="binding site" evidence="14">
    <location>
        <position position="149"/>
    </location>
    <ligand>
        <name>FMN</name>
        <dbReference type="ChEBI" id="CHEBI:58210"/>
    </ligand>
</feature>
<evidence type="ECO:0000256" key="6">
    <source>
        <dbReference type="ARBA" id="ARBA00022694"/>
    </source>
</evidence>